<gene>
    <name evidence="1" type="ORF">C7447_102259</name>
</gene>
<sequence length="379" mass="43843">MEVINRPPIEFKCLEAEQPIGTVYIGVMNHDDLEYISYADVRRLELGIDNREVEDYIGIQRQLNTKREKDIGAYVNLVDASFPNSIILSISSEDVEYDNDSKTMSIKYKDDVAKVLDGQHRIAGLRHFEKPGDQFQVIVSIYIDMDIEDQAIVFATINKEQKNVSNSLVQDLFAFAKSRSPQKTAHNIARALSQKEGSPFYRKIKVLGSANRKESETITQDTFAKNLIKYISSNPQSDRDFYKRNKENSSKKPDLIDGKELQKLFLRNIFINDEKDIKIAQILYNYFYVVDQKWPNAWRLLQPNIILNRSTGFVALMRFFKDAYLSFDKIGDVITKEEFKTIFDRIELKEEDFNKERYVPGSSGIGELYRDFLNQSGLG</sequence>
<organism evidence="1 2">
    <name type="scientific">Tenacibaculum adriaticum</name>
    <dbReference type="NCBI Taxonomy" id="413713"/>
    <lineage>
        <taxon>Bacteria</taxon>
        <taxon>Pseudomonadati</taxon>
        <taxon>Bacteroidota</taxon>
        <taxon>Flavobacteriia</taxon>
        <taxon>Flavobacteriales</taxon>
        <taxon>Flavobacteriaceae</taxon>
        <taxon>Tenacibaculum</taxon>
    </lineage>
</organism>
<dbReference type="AlphaFoldDB" id="A0A5S5DSS3"/>
<dbReference type="OrthoDB" id="9789139at2"/>
<accession>A0A5S5DSS3</accession>
<reference evidence="1 2" key="1">
    <citation type="submission" date="2019-07" db="EMBL/GenBank/DDBJ databases">
        <title>Genomic Encyclopedia of Type Strains, Phase IV (KMG-IV): sequencing the most valuable type-strain genomes for metagenomic binning, comparative biology and taxonomic classification.</title>
        <authorList>
            <person name="Goeker M."/>
        </authorList>
    </citation>
    <scope>NUCLEOTIDE SEQUENCE [LARGE SCALE GENOMIC DNA]</scope>
    <source>
        <strain evidence="1 2">DSM 18961</strain>
    </source>
</reference>
<evidence type="ECO:0000313" key="1">
    <source>
        <dbReference type="EMBL" id="TYP98941.1"/>
    </source>
</evidence>
<protein>
    <submittedName>
        <fullName evidence="1">DGQHR domain-containing protein</fullName>
    </submittedName>
</protein>
<evidence type="ECO:0000313" key="2">
    <source>
        <dbReference type="Proteomes" id="UP000323136"/>
    </source>
</evidence>
<dbReference type="InterPro" id="IPR017642">
    <property type="entry name" value="DNA_S_mod_DndB"/>
</dbReference>
<name>A0A5S5DSS3_9FLAO</name>
<dbReference type="EMBL" id="VNIA01000002">
    <property type="protein sequence ID" value="TYP98941.1"/>
    <property type="molecule type" value="Genomic_DNA"/>
</dbReference>
<proteinExistence type="predicted"/>
<comment type="caution">
    <text evidence="1">The sequence shown here is derived from an EMBL/GenBank/DDBJ whole genome shotgun (WGS) entry which is preliminary data.</text>
</comment>
<keyword evidence="2" id="KW-1185">Reference proteome</keyword>
<dbReference type="InterPro" id="IPR017601">
    <property type="entry name" value="DGQHR-contain_dom"/>
</dbReference>
<dbReference type="RefSeq" id="WP_148869741.1">
    <property type="nucleotide sequence ID" value="NZ_VNIA01000002.1"/>
</dbReference>
<dbReference type="Proteomes" id="UP000323136">
    <property type="component" value="Unassembled WGS sequence"/>
</dbReference>
<dbReference type="CDD" id="cd16413">
    <property type="entry name" value="DGQHR_domain"/>
    <property type="match status" value="1"/>
</dbReference>
<dbReference type="Pfam" id="PF14072">
    <property type="entry name" value="DndB"/>
    <property type="match status" value="1"/>
</dbReference>
<dbReference type="NCBIfam" id="TIGR03187">
    <property type="entry name" value="DGQHR"/>
    <property type="match status" value="1"/>
</dbReference>